<organism evidence="3 4">
    <name type="scientific">Ectopseudomonas hydrolytica</name>
    <dbReference type="NCBI Taxonomy" id="2493633"/>
    <lineage>
        <taxon>Bacteria</taxon>
        <taxon>Pseudomonadati</taxon>
        <taxon>Pseudomonadota</taxon>
        <taxon>Gammaproteobacteria</taxon>
        <taxon>Pseudomonadales</taxon>
        <taxon>Pseudomonadaceae</taxon>
        <taxon>Ectopseudomonas</taxon>
    </lineage>
</organism>
<gene>
    <name evidence="3" type="ORF">L1F06_013145</name>
</gene>
<dbReference type="EMBL" id="CP099397">
    <property type="protein sequence ID" value="USR37642.1"/>
    <property type="molecule type" value="Genomic_DNA"/>
</dbReference>
<evidence type="ECO:0000313" key="4">
    <source>
        <dbReference type="Proteomes" id="UP001054897"/>
    </source>
</evidence>
<evidence type="ECO:0000256" key="1">
    <source>
        <dbReference type="SAM" id="Phobius"/>
    </source>
</evidence>
<dbReference type="Gene3D" id="2.60.120.1440">
    <property type="match status" value="1"/>
</dbReference>
<evidence type="ECO:0000259" key="2">
    <source>
        <dbReference type="Pfam" id="PF04773"/>
    </source>
</evidence>
<protein>
    <submittedName>
        <fullName evidence="3">FecR domain-containing protein</fullName>
    </submittedName>
</protein>
<keyword evidence="1" id="KW-1133">Transmembrane helix</keyword>
<proteinExistence type="predicted"/>
<dbReference type="PIRSF" id="PIRSF018266">
    <property type="entry name" value="FecR"/>
    <property type="match status" value="1"/>
</dbReference>
<dbReference type="RefSeq" id="WP_065985186.1">
    <property type="nucleotide sequence ID" value="NZ_CP099397.1"/>
</dbReference>
<evidence type="ECO:0000313" key="3">
    <source>
        <dbReference type="EMBL" id="USR37642.1"/>
    </source>
</evidence>
<dbReference type="PANTHER" id="PTHR30273:SF2">
    <property type="entry name" value="PROTEIN FECR"/>
    <property type="match status" value="1"/>
</dbReference>
<keyword evidence="1" id="KW-0472">Membrane</keyword>
<dbReference type="Gene3D" id="3.55.50.30">
    <property type="match status" value="1"/>
</dbReference>
<name>A0ABY5A176_9GAMM</name>
<feature type="domain" description="FecR protein" evidence="2">
    <location>
        <begin position="71"/>
        <end position="161"/>
    </location>
</feature>
<reference evidence="3" key="1">
    <citation type="submission" date="2022-06" db="EMBL/GenBank/DDBJ databases">
        <title>Complete genome of Pseudomonas hydrolytica DSWY01T.</title>
        <authorList>
            <person name="Jung J."/>
            <person name="Jeon C.O."/>
        </authorList>
    </citation>
    <scope>NUCLEOTIDE SEQUENCE</scope>
    <source>
        <strain evidence="3">DSWY01</strain>
    </source>
</reference>
<feature type="transmembrane region" description="Helical" evidence="1">
    <location>
        <begin position="44"/>
        <end position="61"/>
    </location>
</feature>
<accession>A0ABY5A176</accession>
<dbReference type="Pfam" id="PF04773">
    <property type="entry name" value="FecR"/>
    <property type="match status" value="1"/>
</dbReference>
<dbReference type="InterPro" id="IPR012373">
    <property type="entry name" value="Ferrdict_sens_TM"/>
</dbReference>
<dbReference type="GeneID" id="300081934"/>
<dbReference type="Proteomes" id="UP001054897">
    <property type="component" value="Chromosome"/>
</dbReference>
<dbReference type="InterPro" id="IPR006860">
    <property type="entry name" value="FecR"/>
</dbReference>
<dbReference type="PANTHER" id="PTHR30273">
    <property type="entry name" value="PERIPLASMIC SIGNAL SENSOR AND SIGMA FACTOR ACTIVATOR FECR-RELATED"/>
    <property type="match status" value="1"/>
</dbReference>
<sequence>MSRTTPGERPATPEEDALARHREELQKRFPLPELGSKPRKRSKALGAVLLVTAIAGGLAWLDPAYQREQRSTAVGERQPVELADGSRLLLDSDSRIEITWHLLSRRVALQRGQALFDIAPASYRPFLVDAGTTRVKVLGTLFNVRRLEGDVRVTLARGKVEVEAHGDPRQRLQLAPGQQVDSRQGVLQEVVAADTEATFAWKESRLVFERTPLSEALALLQHYRSAPIRLEDPDLGALPITGVFDSDRVDDLLSLLPNILPVGLHHEVDGSVRVVGRPEK</sequence>
<keyword evidence="1" id="KW-0812">Transmembrane</keyword>
<keyword evidence="4" id="KW-1185">Reference proteome</keyword>